<reference evidence="3" key="1">
    <citation type="journal article" date="2021" name="bioRxiv">
        <title>Whole Genome Assembly and Annotation of Northern Wild Rice, Zizania palustris L., Supports a Whole Genome Duplication in the Zizania Genus.</title>
        <authorList>
            <person name="Haas M."/>
            <person name="Kono T."/>
            <person name="Macchietto M."/>
            <person name="Millas R."/>
            <person name="McGilp L."/>
            <person name="Shao M."/>
            <person name="Duquette J."/>
            <person name="Hirsch C.N."/>
            <person name="Kimball J."/>
        </authorList>
    </citation>
    <scope>NUCLEOTIDE SEQUENCE</scope>
    <source>
        <tissue evidence="3">Fresh leaf tissue</tissue>
    </source>
</reference>
<feature type="compositionally biased region" description="Pro residues" evidence="1">
    <location>
        <begin position="43"/>
        <end position="64"/>
    </location>
</feature>
<evidence type="ECO:0000313" key="4">
    <source>
        <dbReference type="Proteomes" id="UP000729402"/>
    </source>
</evidence>
<sequence length="116" mass="12939">MTLYYFGIFECFSFFSILYPLNFPFYPWKLDRRAKTAAITAPRQPPLAAPRPPTPAAPRPPPSPRQYSRRPLPTASHRRIAAPGQSGGVRLACQALTTQKRFSVALVHSIEIIAST</sequence>
<evidence type="ECO:0000256" key="2">
    <source>
        <dbReference type="SAM" id="Phobius"/>
    </source>
</evidence>
<proteinExistence type="predicted"/>
<dbReference type="EMBL" id="JAAALK010000288">
    <property type="protein sequence ID" value="KAG8052775.1"/>
    <property type="molecule type" value="Genomic_DNA"/>
</dbReference>
<comment type="caution">
    <text evidence="3">The sequence shown here is derived from an EMBL/GenBank/DDBJ whole genome shotgun (WGS) entry which is preliminary data.</text>
</comment>
<dbReference type="AlphaFoldDB" id="A0A8J5R710"/>
<reference evidence="3" key="2">
    <citation type="submission" date="2021-02" db="EMBL/GenBank/DDBJ databases">
        <authorList>
            <person name="Kimball J.A."/>
            <person name="Haas M.W."/>
            <person name="Macchietto M."/>
            <person name="Kono T."/>
            <person name="Duquette J."/>
            <person name="Shao M."/>
        </authorList>
    </citation>
    <scope>NUCLEOTIDE SEQUENCE</scope>
    <source>
        <tissue evidence="3">Fresh leaf tissue</tissue>
    </source>
</reference>
<accession>A0A8J5R710</accession>
<evidence type="ECO:0000256" key="1">
    <source>
        <dbReference type="SAM" id="MobiDB-lite"/>
    </source>
</evidence>
<feature type="transmembrane region" description="Helical" evidence="2">
    <location>
        <begin position="6"/>
        <end position="26"/>
    </location>
</feature>
<protein>
    <submittedName>
        <fullName evidence="3">Uncharacterized protein</fullName>
    </submittedName>
</protein>
<dbReference type="Proteomes" id="UP000729402">
    <property type="component" value="Unassembled WGS sequence"/>
</dbReference>
<keyword evidence="2" id="KW-0472">Membrane</keyword>
<name>A0A8J5R710_ZIZPA</name>
<feature type="region of interest" description="Disordered" evidence="1">
    <location>
        <begin position="39"/>
        <end position="87"/>
    </location>
</feature>
<keyword evidence="4" id="KW-1185">Reference proteome</keyword>
<gene>
    <name evidence="3" type="ORF">GUJ93_ZPchr0001g30520</name>
</gene>
<organism evidence="3 4">
    <name type="scientific">Zizania palustris</name>
    <name type="common">Northern wild rice</name>
    <dbReference type="NCBI Taxonomy" id="103762"/>
    <lineage>
        <taxon>Eukaryota</taxon>
        <taxon>Viridiplantae</taxon>
        <taxon>Streptophyta</taxon>
        <taxon>Embryophyta</taxon>
        <taxon>Tracheophyta</taxon>
        <taxon>Spermatophyta</taxon>
        <taxon>Magnoliopsida</taxon>
        <taxon>Liliopsida</taxon>
        <taxon>Poales</taxon>
        <taxon>Poaceae</taxon>
        <taxon>BOP clade</taxon>
        <taxon>Oryzoideae</taxon>
        <taxon>Oryzeae</taxon>
        <taxon>Zizaniinae</taxon>
        <taxon>Zizania</taxon>
    </lineage>
</organism>
<keyword evidence="2" id="KW-0812">Transmembrane</keyword>
<keyword evidence="2" id="KW-1133">Transmembrane helix</keyword>
<evidence type="ECO:0000313" key="3">
    <source>
        <dbReference type="EMBL" id="KAG8052775.1"/>
    </source>
</evidence>